<dbReference type="RefSeq" id="WP_097131674.1">
    <property type="nucleotide sequence ID" value="NZ_OCMT01000002.1"/>
</dbReference>
<dbReference type="OrthoDB" id="767009at2"/>
<organism evidence="2 3">
    <name type="scientific">Pedobacter xixiisoli</name>
    <dbReference type="NCBI Taxonomy" id="1476464"/>
    <lineage>
        <taxon>Bacteria</taxon>
        <taxon>Pseudomonadati</taxon>
        <taxon>Bacteroidota</taxon>
        <taxon>Sphingobacteriia</taxon>
        <taxon>Sphingobacteriales</taxon>
        <taxon>Sphingobacteriaceae</taxon>
        <taxon>Pedobacter</taxon>
    </lineage>
</organism>
<dbReference type="Proteomes" id="UP000219281">
    <property type="component" value="Unassembled WGS sequence"/>
</dbReference>
<proteinExistence type="predicted"/>
<evidence type="ECO:0000313" key="3">
    <source>
        <dbReference type="Proteomes" id="UP000219281"/>
    </source>
</evidence>
<dbReference type="EMBL" id="OCMT01000002">
    <property type="protein sequence ID" value="SOD15150.1"/>
    <property type="molecule type" value="Genomic_DNA"/>
</dbReference>
<sequence>MTHTTHKITGEPAARDGLDNTGTQGNDSLSDDAYKGAVIITEPSSNDPHKQTPITISSPPHKGEKIILDVLINEKLAHVIVIQNGSSFHINLDGKDKGRLELAEDGKIKRFPQPKSDSIDNDIYFDPIEEKLKALNKLG</sequence>
<protein>
    <submittedName>
        <fullName evidence="2">Uncharacterized protein</fullName>
    </submittedName>
</protein>
<accession>A0A285ZZT6</accession>
<gene>
    <name evidence="2" type="ORF">SAMN06297358_2126</name>
</gene>
<name>A0A285ZZT6_9SPHI</name>
<evidence type="ECO:0000313" key="2">
    <source>
        <dbReference type="EMBL" id="SOD15150.1"/>
    </source>
</evidence>
<reference evidence="3" key="1">
    <citation type="submission" date="2017-09" db="EMBL/GenBank/DDBJ databases">
        <authorList>
            <person name="Varghese N."/>
            <person name="Submissions S."/>
        </authorList>
    </citation>
    <scope>NUCLEOTIDE SEQUENCE [LARGE SCALE GENOMIC DNA]</scope>
    <source>
        <strain evidence="3">CGMCC 1.12803</strain>
    </source>
</reference>
<evidence type="ECO:0000256" key="1">
    <source>
        <dbReference type="SAM" id="MobiDB-lite"/>
    </source>
</evidence>
<keyword evidence="3" id="KW-1185">Reference proteome</keyword>
<feature type="compositionally biased region" description="Polar residues" evidence="1">
    <location>
        <begin position="42"/>
        <end position="58"/>
    </location>
</feature>
<feature type="region of interest" description="Disordered" evidence="1">
    <location>
        <begin position="1"/>
        <end position="59"/>
    </location>
</feature>
<dbReference type="AlphaFoldDB" id="A0A285ZZT6"/>